<evidence type="ECO:0000313" key="1">
    <source>
        <dbReference type="EMBL" id="PQJ96979.1"/>
    </source>
</evidence>
<proteinExistence type="predicted"/>
<reference evidence="1 2" key="1">
    <citation type="submission" date="2018-01" db="EMBL/GenBank/DDBJ databases">
        <title>The complete genome sequence of Chromatium okenii LaCa, a purple sulfur bacterium with a turbulent life.</title>
        <authorList>
            <person name="Luedin S.M."/>
            <person name="Liechti N."/>
            <person name="Storelli N."/>
            <person name="Danza F."/>
            <person name="Wittwer M."/>
            <person name="Pothier J.F."/>
            <person name="Tonolla M.A."/>
        </authorList>
    </citation>
    <scope>NUCLEOTIDE SEQUENCE [LARGE SCALE GENOMIC DNA]</scope>
    <source>
        <strain evidence="1 2">LaCa</strain>
    </source>
</reference>
<accession>A0A2S7XTB8</accession>
<comment type="caution">
    <text evidence="1">The sequence shown here is derived from an EMBL/GenBank/DDBJ whole genome shotgun (WGS) entry which is preliminary data.</text>
</comment>
<name>A0A2S7XTB8_9GAMM</name>
<sequence>MIQNIRSISWIKAARKDFEAFPAAVQSDMLDALTIAAAGSKSDKAKLFKGIDRGVFEITLRSLI</sequence>
<gene>
    <name evidence="1" type="ORF">CXB77_04650</name>
</gene>
<evidence type="ECO:0008006" key="3">
    <source>
        <dbReference type="Google" id="ProtNLM"/>
    </source>
</evidence>
<dbReference type="Proteomes" id="UP000239936">
    <property type="component" value="Unassembled WGS sequence"/>
</dbReference>
<organism evidence="1 2">
    <name type="scientific">Chromatium okenii</name>
    <dbReference type="NCBI Taxonomy" id="61644"/>
    <lineage>
        <taxon>Bacteria</taxon>
        <taxon>Pseudomonadati</taxon>
        <taxon>Pseudomonadota</taxon>
        <taxon>Gammaproteobacteria</taxon>
        <taxon>Chromatiales</taxon>
        <taxon>Chromatiaceae</taxon>
        <taxon>Chromatium</taxon>
    </lineage>
</organism>
<protein>
    <recommendedName>
        <fullName evidence="3">Type II toxin-antitoxin system RelE/ParE family toxin</fullName>
    </recommendedName>
</protein>
<keyword evidence="2" id="KW-1185">Reference proteome</keyword>
<dbReference type="AlphaFoldDB" id="A0A2S7XTB8"/>
<evidence type="ECO:0000313" key="2">
    <source>
        <dbReference type="Proteomes" id="UP000239936"/>
    </source>
</evidence>
<dbReference type="EMBL" id="PPGH01000021">
    <property type="protein sequence ID" value="PQJ96979.1"/>
    <property type="molecule type" value="Genomic_DNA"/>
</dbReference>